<protein>
    <submittedName>
        <fullName evidence="2">Uncharacterized protein</fullName>
    </submittedName>
</protein>
<reference evidence="2" key="1">
    <citation type="journal article" date="2014" name="Int. J. Syst. Evol. Microbiol.">
        <title>Complete genome sequence of Corynebacterium casei LMG S-19264T (=DSM 44701T), isolated from a smear-ripened cheese.</title>
        <authorList>
            <consortium name="US DOE Joint Genome Institute (JGI-PGF)"/>
            <person name="Walter F."/>
            <person name="Albersmeier A."/>
            <person name="Kalinowski J."/>
            <person name="Ruckert C."/>
        </authorList>
    </citation>
    <scope>NUCLEOTIDE SEQUENCE</scope>
    <source>
        <strain evidence="2">CGMCC 1.15343</strain>
    </source>
</reference>
<gene>
    <name evidence="2" type="ORF">GCM10011387_25050</name>
</gene>
<reference evidence="2" key="2">
    <citation type="submission" date="2020-09" db="EMBL/GenBank/DDBJ databases">
        <authorList>
            <person name="Sun Q."/>
            <person name="Zhou Y."/>
        </authorList>
    </citation>
    <scope>NUCLEOTIDE SEQUENCE</scope>
    <source>
        <strain evidence="2">CGMCC 1.15343</strain>
    </source>
</reference>
<feature type="transmembrane region" description="Helical" evidence="1">
    <location>
        <begin position="12"/>
        <end position="29"/>
    </location>
</feature>
<sequence>MKTLPHLKQITYGVIIVAFPFIFSASDGLKTPEVKPRAKKQYTFTVNSPEETMNILKVTIDSLKGSSNKLTITN</sequence>
<keyword evidence="1" id="KW-0472">Membrane</keyword>
<evidence type="ECO:0000256" key="1">
    <source>
        <dbReference type="SAM" id="Phobius"/>
    </source>
</evidence>
<comment type="caution">
    <text evidence="2">The sequence shown here is derived from an EMBL/GenBank/DDBJ whole genome shotgun (WGS) entry which is preliminary data.</text>
</comment>
<keyword evidence="3" id="KW-1185">Reference proteome</keyword>
<keyword evidence="1" id="KW-1133">Transmembrane helix</keyword>
<keyword evidence="1" id="KW-0812">Transmembrane</keyword>
<proteinExistence type="predicted"/>
<dbReference type="AlphaFoldDB" id="A0A916XFY1"/>
<organism evidence="2 3">
    <name type="scientific">Pedobacter quisquiliarum</name>
    <dbReference type="NCBI Taxonomy" id="1834438"/>
    <lineage>
        <taxon>Bacteria</taxon>
        <taxon>Pseudomonadati</taxon>
        <taxon>Bacteroidota</taxon>
        <taxon>Sphingobacteriia</taxon>
        <taxon>Sphingobacteriales</taxon>
        <taxon>Sphingobacteriaceae</taxon>
        <taxon>Pedobacter</taxon>
    </lineage>
</organism>
<evidence type="ECO:0000313" key="2">
    <source>
        <dbReference type="EMBL" id="GGC70603.1"/>
    </source>
</evidence>
<dbReference type="EMBL" id="BMIL01000008">
    <property type="protein sequence ID" value="GGC70603.1"/>
    <property type="molecule type" value="Genomic_DNA"/>
</dbReference>
<evidence type="ECO:0000313" key="3">
    <source>
        <dbReference type="Proteomes" id="UP000651668"/>
    </source>
</evidence>
<accession>A0A916XFY1</accession>
<name>A0A916XFY1_9SPHI</name>
<dbReference type="RefSeq" id="WP_188627257.1">
    <property type="nucleotide sequence ID" value="NZ_BMIL01000008.1"/>
</dbReference>
<dbReference type="Proteomes" id="UP000651668">
    <property type="component" value="Unassembled WGS sequence"/>
</dbReference>